<dbReference type="NCBIfam" id="TIGR04433">
    <property type="entry name" value="UrcA_uranyl"/>
    <property type="match status" value="1"/>
</dbReference>
<dbReference type="Proteomes" id="UP000473531">
    <property type="component" value="Unassembled WGS sequence"/>
</dbReference>
<evidence type="ECO:0000313" key="3">
    <source>
        <dbReference type="Proteomes" id="UP000473531"/>
    </source>
</evidence>
<name>A0A6L7GK07_9SPHN</name>
<organism evidence="2 3">
    <name type="scientific">Allopontixanthobacter confluentis</name>
    <dbReference type="NCBI Taxonomy" id="1849021"/>
    <lineage>
        <taxon>Bacteria</taxon>
        <taxon>Pseudomonadati</taxon>
        <taxon>Pseudomonadota</taxon>
        <taxon>Alphaproteobacteria</taxon>
        <taxon>Sphingomonadales</taxon>
        <taxon>Erythrobacteraceae</taxon>
        <taxon>Allopontixanthobacter</taxon>
    </lineage>
</organism>
<dbReference type="InterPro" id="IPR030972">
    <property type="entry name" value="UrcA_uranyl"/>
</dbReference>
<dbReference type="OrthoDB" id="7450905at2"/>
<feature type="chain" id="PRO_5026755421" evidence="1">
    <location>
        <begin position="26"/>
        <end position="105"/>
    </location>
</feature>
<keyword evidence="1" id="KW-0732">Signal</keyword>
<comment type="caution">
    <text evidence="2">The sequence shown here is derived from an EMBL/GenBank/DDBJ whole genome shotgun (WGS) entry which is preliminary data.</text>
</comment>
<dbReference type="AlphaFoldDB" id="A0A6L7GK07"/>
<dbReference type="RefSeq" id="WP_160601800.1">
    <property type="nucleotide sequence ID" value="NZ_WTYU01000002.1"/>
</dbReference>
<dbReference type="EMBL" id="WTYU01000002">
    <property type="protein sequence ID" value="MXP15248.1"/>
    <property type="molecule type" value="Genomic_DNA"/>
</dbReference>
<accession>A0A6L7GK07</accession>
<evidence type="ECO:0000313" key="2">
    <source>
        <dbReference type="EMBL" id="MXP15248.1"/>
    </source>
</evidence>
<protein>
    <submittedName>
        <fullName evidence="2">UrcA family protein</fullName>
    </submittedName>
</protein>
<gene>
    <name evidence="2" type="ORF">GRI44_10855</name>
</gene>
<keyword evidence="3" id="KW-1185">Reference proteome</keyword>
<reference evidence="2 3" key="1">
    <citation type="submission" date="2019-12" db="EMBL/GenBank/DDBJ databases">
        <title>Genomic-based taxomic classification of the family Erythrobacteraceae.</title>
        <authorList>
            <person name="Xu L."/>
        </authorList>
    </citation>
    <scope>NUCLEOTIDE SEQUENCE [LARGE SCALE GENOMIC DNA]</scope>
    <source>
        <strain evidence="2 3">KCTC 52259</strain>
    </source>
</reference>
<feature type="signal peptide" evidence="1">
    <location>
        <begin position="1"/>
        <end position="25"/>
    </location>
</feature>
<evidence type="ECO:0000256" key="1">
    <source>
        <dbReference type="SAM" id="SignalP"/>
    </source>
</evidence>
<sequence>MKHAMIALAALGATVTAGTAAPAFANTEQKQTIHVEYADLNLATAAGQKTLNQRIIKAAREVCGMDRAVTGTRVPTRDVLQCFHTAKAQAEKQFAAILTDQRLGG</sequence>
<proteinExistence type="predicted"/>